<dbReference type="PRINTS" id="PR00344">
    <property type="entry name" value="BCTRLSENSOR"/>
</dbReference>
<dbReference type="InterPro" id="IPR029016">
    <property type="entry name" value="GAF-like_dom_sf"/>
</dbReference>
<dbReference type="SUPFAM" id="SSF55874">
    <property type="entry name" value="ATPase domain of HSP90 chaperone/DNA topoisomerase II/histidine kinase"/>
    <property type="match status" value="1"/>
</dbReference>
<proteinExistence type="predicted"/>
<dbReference type="InterPro" id="IPR004358">
    <property type="entry name" value="Sig_transdc_His_kin-like_C"/>
</dbReference>
<dbReference type="Pfam" id="PF02518">
    <property type="entry name" value="HATPase_c"/>
    <property type="match status" value="1"/>
</dbReference>
<evidence type="ECO:0000259" key="8">
    <source>
        <dbReference type="PROSITE" id="PS50109"/>
    </source>
</evidence>
<dbReference type="SUPFAM" id="SSF52172">
    <property type="entry name" value="CheY-like"/>
    <property type="match status" value="1"/>
</dbReference>
<keyword evidence="4" id="KW-0808">Transferase</keyword>
<evidence type="ECO:0000259" key="9">
    <source>
        <dbReference type="PROSITE" id="PS50110"/>
    </source>
</evidence>
<comment type="caution">
    <text evidence="10">The sequence shown here is derived from an EMBL/GenBank/DDBJ whole genome shotgun (WGS) entry which is preliminary data.</text>
</comment>
<protein>
    <recommendedName>
        <fullName evidence="2">histidine kinase</fullName>
        <ecNumber evidence="2">2.7.13.3</ecNumber>
    </recommendedName>
</protein>
<dbReference type="GO" id="GO:0000155">
    <property type="term" value="F:phosphorelay sensor kinase activity"/>
    <property type="evidence" value="ECO:0007669"/>
    <property type="project" value="InterPro"/>
</dbReference>
<evidence type="ECO:0000256" key="6">
    <source>
        <dbReference type="PROSITE-ProRule" id="PRU00169"/>
    </source>
</evidence>
<feature type="domain" description="Response regulatory" evidence="9">
    <location>
        <begin position="1195"/>
        <end position="1367"/>
    </location>
</feature>
<sequence>MGSKKAIEPLLGGALSPETFRAREVYRYYQPKHLAEPSNPSSLSNSDQKAIPVPAKSSNRDILGSFSDTALTAFAQLIAIRLAAQRAVVSLIDHENEYFLAESTSTLSHLTDDDPTKNAWLSISGVAVPRSESLCEQTLCLVPNEDTTAEMTPVFFVPDLRLDPKMSQMDCVKGPPHLRFYCGVPLTNKKGVNIGCVYVVDDRPRTGFNLEQAQFLSTMAATVMDHLENNRAKEDVVMVTRMSQALHAFIEGDGTMGGDWERLKRYNLPAGAGVGFHWESNKRDENGVQVKAMKGLRGTDSSTPSRSESGASTGQSPLQHTTNSQDARFNFNNSPWSSSSEVPQTPALHSVFEGIDEPVDAQDGGRDGQFSNDGFWNLLHGTFARASNLVREGMEVDGAVFFDAPFRFYQGRSTLEPDNRPLGTGETESSTESDDEGHVEARPGPRPYVINNHHHHTAERKTAAEVAAATGLKSDILGFSTGDSSSWNNQLTKLADSFSAIDQSLLTSLVRRYPKGALFVFDDNGPNFPPDSYSPDGSQATIISAEVVEKRARREGRKRVELRRLLAAFPGSRQIFFVPLYDSTSGCFIGSFAWSTSATRIFSIENHLSYLVAFGHSVMAEVSRLNTLSADHAKGDFISNVSHELRSPLHGILASVEFLADTKLDGFQRNLVETVDICGRTLLDTIEHVLDFSKIKKFGQDSKQPLGVASDLDISAVIEEVLEGIFAGFEFNGLSSQGLADMTKSQTRGLASARGAQRIQLSNQLRPGNSTDLLTVVLDMDFREVWKFPTVPGTWRRLTMNIFGNALKYTPTGFIKIRLEARDITPPHSIIEGKSIGRTMVTLTITDSGQGMSSDFMKTGLFMPFSQENPTAPGTGLGMSIVKQIVDLSGGSIDIRSELGKGTEVKLSLPLEDCITDPENPNTLKLSDPQEDHISAVRRRGRGRTVTIRGFDVAFEDSPLQLGALASLKASIEKYVTEWFGFKLSSTDEDPDILICDESAFQPSSVSQVKFRALLILCSNGARRDIYTSQLDGDQTIEFISKPCGPHRLSKALLNSFDAEDAMQTTSKSRVSETGPHSILSSNSSNQTTILSTDAGRSSRLIGNIQSSIGFSPTTNLNRPPSPVSSRLPFLHRTLEADSLRIESEKHPASEFVNPSPESFDTSSSSQTPNSSASQLESDPNTPIRKGDLVLPAPKVLLVEDNPINMMLLETYMKKNKWELEKAVNGLIAVEAFQRDPLGFDVVFMDVSMPVMNGYEATRLIRSTEAERRVAYDQQQQIQSPLLCPPSNSFPFYLPSTSNPASPSSFASIDLHLHTPKLQLNAPALIVALTGFSSRKDQELAFEAGVDIFMTKPVRFREVGKILDGWLETRRKDSNSKAVLVGS</sequence>
<feature type="compositionally biased region" description="Polar residues" evidence="7">
    <location>
        <begin position="38"/>
        <end position="48"/>
    </location>
</feature>
<reference evidence="10 11" key="1">
    <citation type="submission" date="2020-03" db="EMBL/GenBank/DDBJ databases">
        <title>Draft Genome Sequence of Cudoniella acicularis.</title>
        <authorList>
            <person name="Buettner E."/>
            <person name="Kellner H."/>
        </authorList>
    </citation>
    <scope>NUCLEOTIDE SEQUENCE [LARGE SCALE GENOMIC DNA]</scope>
    <source>
        <strain evidence="10 11">DSM 108380</strain>
    </source>
</reference>
<feature type="domain" description="Histidine kinase" evidence="8">
    <location>
        <begin position="640"/>
        <end position="913"/>
    </location>
</feature>
<feature type="region of interest" description="Disordered" evidence="7">
    <location>
        <begin position="1064"/>
        <end position="1090"/>
    </location>
</feature>
<dbReference type="InterPro" id="IPR003594">
    <property type="entry name" value="HATPase_dom"/>
</dbReference>
<feature type="region of interest" description="Disordered" evidence="7">
    <location>
        <begin position="285"/>
        <end position="344"/>
    </location>
</feature>
<evidence type="ECO:0000256" key="5">
    <source>
        <dbReference type="ARBA" id="ARBA00022777"/>
    </source>
</evidence>
<keyword evidence="11" id="KW-1185">Reference proteome</keyword>
<evidence type="ECO:0000256" key="2">
    <source>
        <dbReference type="ARBA" id="ARBA00012438"/>
    </source>
</evidence>
<dbReference type="InterPro" id="IPR011006">
    <property type="entry name" value="CheY-like_superfamily"/>
</dbReference>
<name>A0A8H4RLV2_9HELO</name>
<dbReference type="Gene3D" id="3.40.50.2300">
    <property type="match status" value="1"/>
</dbReference>
<dbReference type="SUPFAM" id="SSF47384">
    <property type="entry name" value="Homodimeric domain of signal transducing histidine kinase"/>
    <property type="match status" value="1"/>
</dbReference>
<feature type="compositionally biased region" description="Polar residues" evidence="7">
    <location>
        <begin position="299"/>
        <end position="327"/>
    </location>
</feature>
<evidence type="ECO:0000256" key="7">
    <source>
        <dbReference type="SAM" id="MobiDB-lite"/>
    </source>
</evidence>
<dbReference type="GO" id="GO:0005886">
    <property type="term" value="C:plasma membrane"/>
    <property type="evidence" value="ECO:0007669"/>
    <property type="project" value="TreeGrafter"/>
</dbReference>
<comment type="catalytic activity">
    <reaction evidence="1">
        <text>ATP + protein L-histidine = ADP + protein N-phospho-L-histidine.</text>
        <dbReference type="EC" id="2.7.13.3"/>
    </reaction>
</comment>
<feature type="region of interest" description="Disordered" evidence="7">
    <location>
        <begin position="1109"/>
        <end position="1129"/>
    </location>
</feature>
<dbReference type="PROSITE" id="PS50110">
    <property type="entry name" value="RESPONSE_REGULATORY"/>
    <property type="match status" value="1"/>
</dbReference>
<dbReference type="Gene3D" id="1.10.287.130">
    <property type="match status" value="1"/>
</dbReference>
<dbReference type="Proteomes" id="UP000566819">
    <property type="component" value="Unassembled WGS sequence"/>
</dbReference>
<dbReference type="SUPFAM" id="SSF55781">
    <property type="entry name" value="GAF domain-like"/>
    <property type="match status" value="1"/>
</dbReference>
<dbReference type="InterPro" id="IPR005467">
    <property type="entry name" value="His_kinase_dom"/>
</dbReference>
<dbReference type="FunFam" id="1.10.287.130:FF:000023">
    <property type="entry name" value="Sensor histidine kinase/response regulator, putative"/>
    <property type="match status" value="1"/>
</dbReference>
<dbReference type="Pfam" id="PF01590">
    <property type="entry name" value="GAF"/>
    <property type="match status" value="1"/>
</dbReference>
<dbReference type="InterPro" id="IPR003661">
    <property type="entry name" value="HisK_dim/P_dom"/>
</dbReference>
<feature type="region of interest" description="Disordered" evidence="7">
    <location>
        <begin position="413"/>
        <end position="451"/>
    </location>
</feature>
<keyword evidence="3 6" id="KW-0597">Phosphoprotein</keyword>
<dbReference type="EMBL" id="JAAMPI010000422">
    <property type="protein sequence ID" value="KAF4631651.1"/>
    <property type="molecule type" value="Genomic_DNA"/>
</dbReference>
<accession>A0A8H4RLV2</accession>
<evidence type="ECO:0000256" key="1">
    <source>
        <dbReference type="ARBA" id="ARBA00000085"/>
    </source>
</evidence>
<feature type="region of interest" description="Disordered" evidence="7">
    <location>
        <begin position="35"/>
        <end position="55"/>
    </location>
</feature>
<organism evidence="10 11">
    <name type="scientific">Cudoniella acicularis</name>
    <dbReference type="NCBI Taxonomy" id="354080"/>
    <lineage>
        <taxon>Eukaryota</taxon>
        <taxon>Fungi</taxon>
        <taxon>Dikarya</taxon>
        <taxon>Ascomycota</taxon>
        <taxon>Pezizomycotina</taxon>
        <taxon>Leotiomycetes</taxon>
        <taxon>Helotiales</taxon>
        <taxon>Tricladiaceae</taxon>
        <taxon>Cudoniella</taxon>
    </lineage>
</organism>
<feature type="compositionally biased region" description="Low complexity" evidence="7">
    <location>
        <begin position="1155"/>
        <end position="1174"/>
    </location>
</feature>
<dbReference type="GO" id="GO:0009927">
    <property type="term" value="F:histidine phosphotransfer kinase activity"/>
    <property type="evidence" value="ECO:0007669"/>
    <property type="project" value="TreeGrafter"/>
</dbReference>
<dbReference type="SMART" id="SM00387">
    <property type="entry name" value="HATPase_c"/>
    <property type="match status" value="1"/>
</dbReference>
<dbReference type="Gene3D" id="3.30.450.40">
    <property type="match status" value="1"/>
</dbReference>
<dbReference type="PANTHER" id="PTHR43047">
    <property type="entry name" value="TWO-COMPONENT HISTIDINE PROTEIN KINASE"/>
    <property type="match status" value="1"/>
</dbReference>
<dbReference type="InterPro" id="IPR003018">
    <property type="entry name" value="GAF"/>
</dbReference>
<feature type="compositionally biased region" description="Polar residues" evidence="7">
    <location>
        <begin position="1109"/>
        <end position="1119"/>
    </location>
</feature>
<dbReference type="CDD" id="cd00082">
    <property type="entry name" value="HisKA"/>
    <property type="match status" value="1"/>
</dbReference>
<keyword evidence="5" id="KW-0418">Kinase</keyword>
<dbReference type="Gene3D" id="3.30.565.10">
    <property type="entry name" value="Histidine kinase-like ATPase, C-terminal domain"/>
    <property type="match status" value="1"/>
</dbReference>
<evidence type="ECO:0000313" key="10">
    <source>
        <dbReference type="EMBL" id="KAF4631651.1"/>
    </source>
</evidence>
<dbReference type="PANTHER" id="PTHR43047:SF72">
    <property type="entry name" value="OSMOSENSING HISTIDINE PROTEIN KINASE SLN1"/>
    <property type="match status" value="1"/>
</dbReference>
<feature type="modified residue" description="4-aspartylphosphate" evidence="6">
    <location>
        <position position="1246"/>
    </location>
</feature>
<evidence type="ECO:0000313" key="11">
    <source>
        <dbReference type="Proteomes" id="UP000566819"/>
    </source>
</evidence>
<dbReference type="SMART" id="SM00448">
    <property type="entry name" value="REC"/>
    <property type="match status" value="1"/>
</dbReference>
<dbReference type="EC" id="2.7.13.3" evidence="2"/>
<dbReference type="SMART" id="SM00388">
    <property type="entry name" value="HisKA"/>
    <property type="match status" value="1"/>
</dbReference>
<evidence type="ECO:0000256" key="3">
    <source>
        <dbReference type="ARBA" id="ARBA00022553"/>
    </source>
</evidence>
<dbReference type="InterPro" id="IPR036890">
    <property type="entry name" value="HATPase_C_sf"/>
</dbReference>
<feature type="compositionally biased region" description="Low complexity" evidence="7">
    <location>
        <begin position="329"/>
        <end position="340"/>
    </location>
</feature>
<dbReference type="CDD" id="cd17546">
    <property type="entry name" value="REC_hyHK_CKI1_RcsC-like"/>
    <property type="match status" value="1"/>
</dbReference>
<dbReference type="PROSITE" id="PS50109">
    <property type="entry name" value="HIS_KIN"/>
    <property type="match status" value="1"/>
</dbReference>
<feature type="compositionally biased region" description="Polar residues" evidence="7">
    <location>
        <begin position="1079"/>
        <end position="1090"/>
    </location>
</feature>
<dbReference type="InterPro" id="IPR001789">
    <property type="entry name" value="Sig_transdc_resp-reg_receiver"/>
</dbReference>
<evidence type="ECO:0000256" key="4">
    <source>
        <dbReference type="ARBA" id="ARBA00022679"/>
    </source>
</evidence>
<dbReference type="InterPro" id="IPR036097">
    <property type="entry name" value="HisK_dim/P_sf"/>
</dbReference>
<dbReference type="OrthoDB" id="303614at2759"/>
<dbReference type="Pfam" id="PF00512">
    <property type="entry name" value="HisKA"/>
    <property type="match status" value="1"/>
</dbReference>
<dbReference type="Pfam" id="PF00072">
    <property type="entry name" value="Response_reg"/>
    <property type="match status" value="1"/>
</dbReference>
<gene>
    <name evidence="10" type="ORF">G7Y89_g6476</name>
</gene>
<feature type="region of interest" description="Disordered" evidence="7">
    <location>
        <begin position="1145"/>
        <end position="1187"/>
    </location>
</feature>